<gene>
    <name evidence="1" type="ORF">H8D96_21305</name>
</gene>
<evidence type="ECO:0000313" key="2">
    <source>
        <dbReference type="Proteomes" id="UP000605201"/>
    </source>
</evidence>
<dbReference type="Proteomes" id="UP000605201">
    <property type="component" value="Unassembled WGS sequence"/>
</dbReference>
<proteinExistence type="predicted"/>
<accession>A0A8J6P257</accession>
<name>A0A8J6P257_9BACT</name>
<evidence type="ECO:0000313" key="1">
    <source>
        <dbReference type="EMBL" id="MBC8434454.1"/>
    </source>
</evidence>
<dbReference type="EMBL" id="JACNIG010000446">
    <property type="protein sequence ID" value="MBC8434454.1"/>
    <property type="molecule type" value="Genomic_DNA"/>
</dbReference>
<dbReference type="AlphaFoldDB" id="A0A8J6P257"/>
<protein>
    <recommendedName>
        <fullName evidence="3">Type II secretion system protein GspE N-terminal domain-containing protein</fullName>
    </recommendedName>
</protein>
<organism evidence="1 2">
    <name type="scientific">Candidatus Desulfatibia vada</name>
    <dbReference type="NCBI Taxonomy" id="2841696"/>
    <lineage>
        <taxon>Bacteria</taxon>
        <taxon>Pseudomonadati</taxon>
        <taxon>Thermodesulfobacteriota</taxon>
        <taxon>Desulfobacteria</taxon>
        <taxon>Desulfobacterales</taxon>
        <taxon>Desulfobacterales incertae sedis</taxon>
        <taxon>Candidatus Desulfatibia</taxon>
    </lineage>
</organism>
<sequence length="74" mass="8317">MEHLDKRFGVIAIEKGFINLEQLLEALKVQITEELEQDKHRLIGAILVEKGFMNISQVDEVLKSMGIPGPRTGT</sequence>
<comment type="caution">
    <text evidence="1">The sequence shown here is derived from an EMBL/GenBank/DDBJ whole genome shotgun (WGS) entry which is preliminary data.</text>
</comment>
<evidence type="ECO:0008006" key="3">
    <source>
        <dbReference type="Google" id="ProtNLM"/>
    </source>
</evidence>
<reference evidence="1 2" key="1">
    <citation type="submission" date="2020-08" db="EMBL/GenBank/DDBJ databases">
        <title>Bridging the membrane lipid divide: bacteria of the FCB group superphylum have the potential to synthesize archaeal ether lipids.</title>
        <authorList>
            <person name="Villanueva L."/>
            <person name="Von Meijenfeldt F.A.B."/>
            <person name="Westbye A.B."/>
            <person name="Yadav S."/>
            <person name="Hopmans E.C."/>
            <person name="Dutilh B.E."/>
            <person name="Sinninghe Damste J.S."/>
        </authorList>
    </citation>
    <scope>NUCLEOTIDE SEQUENCE [LARGE SCALE GENOMIC DNA]</scope>
    <source>
        <strain evidence="1">NIOZ-UU17</strain>
    </source>
</reference>